<feature type="transmembrane region" description="Helical" evidence="2">
    <location>
        <begin position="80"/>
        <end position="100"/>
    </location>
</feature>
<comment type="caution">
    <text evidence="4">The sequence shown here is derived from an EMBL/GenBank/DDBJ whole genome shotgun (WGS) entry which is preliminary data.</text>
</comment>
<dbReference type="InterPro" id="IPR000572">
    <property type="entry name" value="OxRdtase_Mopterin-bd_dom"/>
</dbReference>
<dbReference type="Gene3D" id="3.90.420.10">
    <property type="entry name" value="Oxidoreductase, molybdopterin-binding domain"/>
    <property type="match status" value="1"/>
</dbReference>
<evidence type="ECO:0000256" key="1">
    <source>
        <dbReference type="SAM" id="MobiDB-lite"/>
    </source>
</evidence>
<feature type="transmembrane region" description="Helical" evidence="2">
    <location>
        <begin position="202"/>
        <end position="224"/>
    </location>
</feature>
<feature type="region of interest" description="Disordered" evidence="1">
    <location>
        <begin position="163"/>
        <end position="197"/>
    </location>
</feature>
<feature type="transmembrane region" description="Helical" evidence="2">
    <location>
        <begin position="107"/>
        <end position="125"/>
    </location>
</feature>
<feature type="transmembrane region" description="Helical" evidence="2">
    <location>
        <begin position="131"/>
        <end position="152"/>
    </location>
</feature>
<dbReference type="GO" id="GO:0006790">
    <property type="term" value="P:sulfur compound metabolic process"/>
    <property type="evidence" value="ECO:0007669"/>
    <property type="project" value="TreeGrafter"/>
</dbReference>
<dbReference type="Proteomes" id="UP001165092">
    <property type="component" value="Unassembled WGS sequence"/>
</dbReference>
<dbReference type="Pfam" id="PF00174">
    <property type="entry name" value="Oxidored_molyb"/>
    <property type="match status" value="1"/>
</dbReference>
<feature type="transmembrane region" description="Helical" evidence="2">
    <location>
        <begin position="20"/>
        <end position="45"/>
    </location>
</feature>
<gene>
    <name evidence="4" type="ORF">Nans01_28580</name>
</gene>
<dbReference type="PANTHER" id="PTHR19372:SF7">
    <property type="entry name" value="SULFITE OXIDASE, MITOCHONDRIAL"/>
    <property type="match status" value="1"/>
</dbReference>
<evidence type="ECO:0000313" key="5">
    <source>
        <dbReference type="Proteomes" id="UP001165092"/>
    </source>
</evidence>
<proteinExistence type="predicted"/>
<evidence type="ECO:0000313" key="4">
    <source>
        <dbReference type="EMBL" id="GLU48507.1"/>
    </source>
</evidence>
<feature type="domain" description="Oxidoreductase molybdopterin-binding" evidence="3">
    <location>
        <begin position="276"/>
        <end position="423"/>
    </location>
</feature>
<evidence type="ECO:0000256" key="2">
    <source>
        <dbReference type="SAM" id="Phobius"/>
    </source>
</evidence>
<dbReference type="PANTHER" id="PTHR19372">
    <property type="entry name" value="SULFITE REDUCTASE"/>
    <property type="match status" value="1"/>
</dbReference>
<dbReference type="SUPFAM" id="SSF56524">
    <property type="entry name" value="Oxidoreductase molybdopterin-binding domain"/>
    <property type="match status" value="1"/>
</dbReference>
<dbReference type="AlphaFoldDB" id="A0A9W6P7K1"/>
<name>A0A9W6P7K1_9ACTN</name>
<dbReference type="SUPFAM" id="SSF81296">
    <property type="entry name" value="E set domains"/>
    <property type="match status" value="1"/>
</dbReference>
<keyword evidence="2" id="KW-0472">Membrane</keyword>
<dbReference type="EMBL" id="BSQG01000004">
    <property type="protein sequence ID" value="GLU48507.1"/>
    <property type="molecule type" value="Genomic_DNA"/>
</dbReference>
<dbReference type="RefSeq" id="WP_285759983.1">
    <property type="nucleotide sequence ID" value="NZ_BSQG01000004.1"/>
</dbReference>
<keyword evidence="2" id="KW-0812">Transmembrane</keyword>
<accession>A0A9W6P7K1</accession>
<keyword evidence="5" id="KW-1185">Reference proteome</keyword>
<evidence type="ECO:0000259" key="3">
    <source>
        <dbReference type="Pfam" id="PF00174"/>
    </source>
</evidence>
<reference evidence="4" key="1">
    <citation type="submission" date="2023-02" db="EMBL/GenBank/DDBJ databases">
        <title>Nocardiopsis ansamitocini NBRC 112285.</title>
        <authorList>
            <person name="Ichikawa N."/>
            <person name="Sato H."/>
            <person name="Tonouchi N."/>
        </authorList>
    </citation>
    <scope>NUCLEOTIDE SEQUENCE</scope>
    <source>
        <strain evidence="4">NBRC 112285</strain>
    </source>
</reference>
<dbReference type="GO" id="GO:0020037">
    <property type="term" value="F:heme binding"/>
    <property type="evidence" value="ECO:0007669"/>
    <property type="project" value="TreeGrafter"/>
</dbReference>
<keyword evidence="2" id="KW-1133">Transmembrane helix</keyword>
<dbReference type="Gene3D" id="2.60.40.650">
    <property type="match status" value="1"/>
</dbReference>
<organism evidence="4 5">
    <name type="scientific">Nocardiopsis ansamitocini</name>
    <dbReference type="NCBI Taxonomy" id="1670832"/>
    <lineage>
        <taxon>Bacteria</taxon>
        <taxon>Bacillati</taxon>
        <taxon>Actinomycetota</taxon>
        <taxon>Actinomycetes</taxon>
        <taxon>Streptosporangiales</taxon>
        <taxon>Nocardiopsidaceae</taxon>
        <taxon>Nocardiopsis</taxon>
    </lineage>
</organism>
<dbReference type="InterPro" id="IPR014756">
    <property type="entry name" value="Ig_E-set"/>
</dbReference>
<sequence length="550" mass="57649">MSTKRDTQSTPEGVGTPKRVLLGALLGVAVTGAALGVAELVAALVGQNSAIVVVGDAAVDYSPAPVKEFAIATFGVYDKIVLIVGIFAVLALFAVALGFLALRRPIVGYLGVAAFAVLGALAGLVGRNPQLLTVLPVVVGALAAMVVLGLLLRLAPLPRSQGMEAGAGKGTEPVIPDGQATADQSSPAPPLPDAKRSPTRRFTLASAGVLVGAAGTGFVGQLMARSSAVGSDRAALKLPAPASPLPPLPAGVDMKVPGLAPFSTPNRDFYRIDTALTVPSVAPDTWTLRIHGMVDRPIEIDFDTLLRRTVVESDITLTCVSNTVGGDLVGNSRWLGVSLRDLLAEAGVQSGADQIFSTSQDGWTCGTPTETVMDGRDALLAFAMDGEPLPLEHGFPVRMVVPGLYGFVSATKWVTDIKLTRFGDDEAYWAQRGWAVKAPIKTMSRIDVPGSLERLPAGNVAVAGVAWAQHTGIEAVEVRADEGEWSEAELAEVPGIDTWRQWIWEWEAEPGRHTLQVRATDASGYTQTSERADPIPNGASGWHSVQVMVE</sequence>
<dbReference type="GO" id="GO:0043546">
    <property type="term" value="F:molybdopterin cofactor binding"/>
    <property type="evidence" value="ECO:0007669"/>
    <property type="project" value="TreeGrafter"/>
</dbReference>
<dbReference type="InterPro" id="IPR036374">
    <property type="entry name" value="OxRdtase_Mopterin-bd_sf"/>
</dbReference>
<dbReference type="GO" id="GO:0008482">
    <property type="term" value="F:sulfite oxidase activity"/>
    <property type="evidence" value="ECO:0007669"/>
    <property type="project" value="TreeGrafter"/>
</dbReference>
<protein>
    <submittedName>
        <fullName evidence="4">Molybdopterin-binding protein</fullName>
    </submittedName>
</protein>